<name>A0A3L7E277_9GAMM</name>
<gene>
    <name evidence="4" type="ORF">DWB85_00130</name>
</gene>
<dbReference type="GO" id="GO:0016757">
    <property type="term" value="F:glycosyltransferase activity"/>
    <property type="evidence" value="ECO:0007669"/>
    <property type="project" value="UniProtKB-KW"/>
</dbReference>
<keyword evidence="5" id="KW-1185">Reference proteome</keyword>
<comment type="caution">
    <text evidence="4">The sequence shown here is derived from an EMBL/GenBank/DDBJ whole genome shotgun (WGS) entry which is preliminary data.</text>
</comment>
<dbReference type="InterPro" id="IPR029057">
    <property type="entry name" value="PRTase-like"/>
</dbReference>
<evidence type="ECO:0000256" key="1">
    <source>
        <dbReference type="ARBA" id="ARBA00022676"/>
    </source>
</evidence>
<dbReference type="Pfam" id="PF00156">
    <property type="entry name" value="Pribosyltran"/>
    <property type="match status" value="1"/>
</dbReference>
<dbReference type="RefSeq" id="WP_117951903.1">
    <property type="nucleotide sequence ID" value="NZ_QRAN01000001.1"/>
</dbReference>
<organism evidence="4 5">
    <name type="scientific">Seongchinamella sediminis</name>
    <dbReference type="NCBI Taxonomy" id="2283635"/>
    <lineage>
        <taxon>Bacteria</taxon>
        <taxon>Pseudomonadati</taxon>
        <taxon>Pseudomonadota</taxon>
        <taxon>Gammaproteobacteria</taxon>
        <taxon>Cellvibrionales</taxon>
        <taxon>Halieaceae</taxon>
        <taxon>Seongchinamella</taxon>
    </lineage>
</organism>
<dbReference type="Gene3D" id="3.40.50.2020">
    <property type="match status" value="1"/>
</dbReference>
<dbReference type="SUPFAM" id="SSF53271">
    <property type="entry name" value="PRTase-like"/>
    <property type="match status" value="1"/>
</dbReference>
<evidence type="ECO:0000313" key="5">
    <source>
        <dbReference type="Proteomes" id="UP000265509"/>
    </source>
</evidence>
<reference evidence="4 5" key="1">
    <citation type="submission" date="2018-07" db="EMBL/GenBank/DDBJ databases">
        <title>Halioglobus sp. genome submission.</title>
        <authorList>
            <person name="Ye M.-Q."/>
            <person name="Du Z.-J."/>
        </authorList>
    </citation>
    <scope>NUCLEOTIDE SEQUENCE [LARGE SCALE GENOMIC DNA]</scope>
    <source>
        <strain evidence="4 5">U0301</strain>
    </source>
</reference>
<dbReference type="CDD" id="cd06223">
    <property type="entry name" value="PRTases_typeI"/>
    <property type="match status" value="1"/>
</dbReference>
<sequence>MKDYQQQLDCPRDQIDMEFWRQPQGVGIPDDELDFLLIPDQVEALALSEVAQQVHRYQRQHLDHNEAITRALIVTMGGMLPGVLLYDHLVEGRDPGVPKMQFGTIGVSLYKGPGVRYKNPLVQHGISIPIHGQTVLLIDDLGDRGGTMDFLVNYVTEAGAARVLTAVLYMKPAAMDLCPADFWFGETPQDTWIITPRERVETMIKRVPVWKQRGADEAECYRRLVDIIGYPPGLVNYYLRRAFSSRARSQ</sequence>
<dbReference type="AlphaFoldDB" id="A0A3L7E277"/>
<keyword evidence="1" id="KW-0328">Glycosyltransferase</keyword>
<dbReference type="PANTHER" id="PTHR43363:SF1">
    <property type="entry name" value="HYPOXANTHINE-GUANINE PHOSPHORIBOSYLTRANSFERASE"/>
    <property type="match status" value="1"/>
</dbReference>
<proteinExistence type="predicted"/>
<feature type="domain" description="Phosphoribosyltransferase" evidence="3">
    <location>
        <begin position="126"/>
        <end position="193"/>
    </location>
</feature>
<keyword evidence="2" id="KW-0808">Transferase</keyword>
<evidence type="ECO:0000259" key="3">
    <source>
        <dbReference type="Pfam" id="PF00156"/>
    </source>
</evidence>
<dbReference type="InterPro" id="IPR000836">
    <property type="entry name" value="PRTase_dom"/>
</dbReference>
<dbReference type="OrthoDB" id="5726618at2"/>
<protein>
    <recommendedName>
        <fullName evidence="3">Phosphoribosyltransferase domain-containing protein</fullName>
    </recommendedName>
</protein>
<accession>A0A3L7E277</accession>
<dbReference type="Proteomes" id="UP000265509">
    <property type="component" value="Unassembled WGS sequence"/>
</dbReference>
<dbReference type="PANTHER" id="PTHR43363">
    <property type="entry name" value="HYPOXANTHINE PHOSPHORIBOSYLTRANSFERASE"/>
    <property type="match status" value="1"/>
</dbReference>
<evidence type="ECO:0000256" key="2">
    <source>
        <dbReference type="ARBA" id="ARBA00022679"/>
    </source>
</evidence>
<dbReference type="EMBL" id="QRAN01000001">
    <property type="protein sequence ID" value="RLQ23604.1"/>
    <property type="molecule type" value="Genomic_DNA"/>
</dbReference>
<evidence type="ECO:0000313" key="4">
    <source>
        <dbReference type="EMBL" id="RLQ23604.1"/>
    </source>
</evidence>